<dbReference type="SMART" id="SM00757">
    <property type="entry name" value="CRA"/>
    <property type="match status" value="1"/>
</dbReference>
<dbReference type="GO" id="GO:0061630">
    <property type="term" value="F:ubiquitin protein ligase activity"/>
    <property type="evidence" value="ECO:0007669"/>
    <property type="project" value="InterPro"/>
</dbReference>
<dbReference type="PROSITE" id="PS50897">
    <property type="entry name" value="CTLH"/>
    <property type="match status" value="1"/>
</dbReference>
<organism evidence="13 15">
    <name type="scientific">Bugula neritina</name>
    <name type="common">Brown bryozoan</name>
    <name type="synonym">Sertularia neritina</name>
    <dbReference type="NCBI Taxonomy" id="10212"/>
    <lineage>
        <taxon>Eukaryota</taxon>
        <taxon>Metazoa</taxon>
        <taxon>Spiralia</taxon>
        <taxon>Lophotrochozoa</taxon>
        <taxon>Bryozoa</taxon>
        <taxon>Gymnolaemata</taxon>
        <taxon>Cheilostomatida</taxon>
        <taxon>Flustrina</taxon>
        <taxon>Buguloidea</taxon>
        <taxon>Bugulidae</taxon>
        <taxon>Bugula</taxon>
    </lineage>
</organism>
<reference evidence="13 15" key="1">
    <citation type="submission" date="2019-09" db="EMBL/GenBank/DDBJ databases">
        <authorList>
            <person name="Raiko M."/>
            <person name="Komissarov A."/>
            <person name="Rhodes A."/>
            <person name="Kliver S."/>
            <person name="Lim-Fong G."/>
            <person name="Kwan J."/>
            <person name="O'Brien S.J."/>
            <person name="Lopez J.V."/>
        </authorList>
    </citation>
    <scope>NUCLEOTIDE SEQUENCE [LARGE SCALE GENOMIC DNA]</scope>
    <source>
        <strain evidence="13">Kwan_BN1</strain>
    </source>
</reference>
<feature type="domain" description="CTLH" evidence="11">
    <location>
        <begin position="149"/>
        <end position="206"/>
    </location>
</feature>
<dbReference type="AlphaFoldDB" id="A0A7J7JFV1"/>
<evidence type="ECO:0000256" key="6">
    <source>
        <dbReference type="ARBA" id="ARBA00022771"/>
    </source>
</evidence>
<keyword evidence="4" id="KW-0963">Cytoplasm</keyword>
<dbReference type="GO" id="GO:0043249">
    <property type="term" value="P:erythrocyte maturation"/>
    <property type="evidence" value="ECO:0007669"/>
    <property type="project" value="UniProtKB-KW"/>
</dbReference>
<keyword evidence="5" id="KW-0479">Metal-binding</keyword>
<keyword evidence="6 10" id="KW-0863">Zinc-finger</keyword>
<dbReference type="PANTHER" id="PTHR12170:SF2">
    <property type="entry name" value="E3 UBIQUITIN-PROTEIN TRANSFERASE MAEA"/>
    <property type="match status" value="1"/>
</dbReference>
<dbReference type="OrthoDB" id="1933455at2759"/>
<dbReference type="InterPro" id="IPR006594">
    <property type="entry name" value="LisH"/>
</dbReference>
<evidence type="ECO:0000313" key="15">
    <source>
        <dbReference type="Proteomes" id="UP000593567"/>
    </source>
</evidence>
<dbReference type="GO" id="GO:0043161">
    <property type="term" value="P:proteasome-mediated ubiquitin-dependent protein catabolic process"/>
    <property type="evidence" value="ECO:0007669"/>
    <property type="project" value="InterPro"/>
</dbReference>
<evidence type="ECO:0000256" key="5">
    <source>
        <dbReference type="ARBA" id="ARBA00022723"/>
    </source>
</evidence>
<evidence type="ECO:0000256" key="8">
    <source>
        <dbReference type="ARBA" id="ARBA00023057"/>
    </source>
</evidence>
<dbReference type="Proteomes" id="UP000593567">
    <property type="component" value="Unassembled WGS sequence"/>
</dbReference>
<dbReference type="Pfam" id="PF10607">
    <property type="entry name" value="CTLH"/>
    <property type="match status" value="1"/>
</dbReference>
<dbReference type="PROSITE" id="PS51867">
    <property type="entry name" value="ZF_RING_GID"/>
    <property type="match status" value="1"/>
</dbReference>
<dbReference type="SUPFAM" id="SSF57850">
    <property type="entry name" value="RING/U-box"/>
    <property type="match status" value="1"/>
</dbReference>
<keyword evidence="15" id="KW-1185">Reference proteome</keyword>
<dbReference type="PROSITE" id="PS50896">
    <property type="entry name" value="LISH"/>
    <property type="match status" value="1"/>
</dbReference>
<dbReference type="CDD" id="cd16659">
    <property type="entry name" value="RING-Ubox_Emp"/>
    <property type="match status" value="1"/>
</dbReference>
<evidence type="ECO:0000313" key="13">
    <source>
        <dbReference type="EMBL" id="KAF6024506.1"/>
    </source>
</evidence>
<name>A0A7J7JFV1_BUGNE</name>
<proteinExistence type="predicted"/>
<dbReference type="SMART" id="SM00668">
    <property type="entry name" value="CTLH"/>
    <property type="match status" value="1"/>
</dbReference>
<evidence type="ECO:0000259" key="11">
    <source>
        <dbReference type="PROSITE" id="PS50897"/>
    </source>
</evidence>
<dbReference type="InterPro" id="IPR013144">
    <property type="entry name" value="CRA_dom"/>
</dbReference>
<gene>
    <name evidence="14" type="ORF">EB796_012527</name>
    <name evidence="13" type="ORF">EB796_017188</name>
</gene>
<dbReference type="EMBL" id="VXIV02001850">
    <property type="protein sequence ID" value="KAF6029181.1"/>
    <property type="molecule type" value="Genomic_DNA"/>
</dbReference>
<keyword evidence="7" id="KW-0862">Zinc</keyword>
<accession>A0A7J7JFV1</accession>
<dbReference type="EMBL" id="VXIV02002565">
    <property type="protein sequence ID" value="KAF6024506.1"/>
    <property type="molecule type" value="Genomic_DNA"/>
</dbReference>
<dbReference type="GO" id="GO:0016363">
    <property type="term" value="C:nuclear matrix"/>
    <property type="evidence" value="ECO:0007669"/>
    <property type="project" value="UniProtKB-SubCell"/>
</dbReference>
<dbReference type="InterPro" id="IPR006595">
    <property type="entry name" value="CTLH_C"/>
</dbReference>
<dbReference type="GO" id="GO:0034657">
    <property type="term" value="C:GID complex"/>
    <property type="evidence" value="ECO:0007669"/>
    <property type="project" value="TreeGrafter"/>
</dbReference>
<comment type="caution">
    <text evidence="13">The sequence shown here is derived from an EMBL/GenBank/DDBJ whole genome shotgun (WGS) entry which is preliminary data.</text>
</comment>
<feature type="zinc finger region" description="RING-Gid-type" evidence="10">
    <location>
        <begin position="302"/>
        <end position="371"/>
    </location>
</feature>
<reference evidence="13 15" key="2">
    <citation type="submission" date="2020-06" db="EMBL/GenBank/DDBJ databases">
        <title>Draft genome of Bugula neritina, a colonial animal packing powerful symbionts and potential medicines.</title>
        <authorList>
            <person name="Rayko M."/>
        </authorList>
    </citation>
    <scope>NUCLEOTIDE SEQUENCE [LARGE SCALE GENOMIC DNA]</scope>
    <source>
        <strain evidence="13">Kwan_BN1</strain>
    </source>
</reference>
<dbReference type="GO" id="GO:0008270">
    <property type="term" value="F:zinc ion binding"/>
    <property type="evidence" value="ECO:0007669"/>
    <property type="project" value="UniProtKB-KW"/>
</dbReference>
<evidence type="ECO:0000256" key="1">
    <source>
        <dbReference type="ARBA" id="ARBA00004109"/>
    </source>
</evidence>
<dbReference type="InterPro" id="IPR044063">
    <property type="entry name" value="ZF_RING_GID"/>
</dbReference>
<dbReference type="PANTHER" id="PTHR12170">
    <property type="entry name" value="MACROPHAGE ERYTHROBLAST ATTACHER-RELATED"/>
    <property type="match status" value="1"/>
</dbReference>
<evidence type="ECO:0000256" key="2">
    <source>
        <dbReference type="ARBA" id="ARBA00004496"/>
    </source>
</evidence>
<evidence type="ECO:0000256" key="9">
    <source>
        <dbReference type="ARBA" id="ARBA00029678"/>
    </source>
</evidence>
<comment type="subcellular location">
    <subcellularLocation>
        <location evidence="2">Cytoplasm</location>
    </subcellularLocation>
    <subcellularLocation>
        <location evidence="1">Nucleus matrix</location>
    </subcellularLocation>
</comment>
<dbReference type="GO" id="GO:0005737">
    <property type="term" value="C:cytoplasm"/>
    <property type="evidence" value="ECO:0007669"/>
    <property type="project" value="UniProtKB-SubCell"/>
</dbReference>
<dbReference type="InterPro" id="IPR045098">
    <property type="entry name" value="Fyv10_fam"/>
</dbReference>
<protein>
    <recommendedName>
        <fullName evidence="3">E3 ubiquitin-protein transferase MAEA</fullName>
    </recommendedName>
    <alternativeName>
        <fullName evidence="9">Macrophage erythroblast attacher</fullName>
    </alternativeName>
</protein>
<evidence type="ECO:0000313" key="14">
    <source>
        <dbReference type="EMBL" id="KAF6029181.1"/>
    </source>
</evidence>
<dbReference type="InterPro" id="IPR024964">
    <property type="entry name" value="CTLH/CRA"/>
</dbReference>
<evidence type="ECO:0000256" key="3">
    <source>
        <dbReference type="ARBA" id="ARBA00014384"/>
    </source>
</evidence>
<sequence>MADVQVLEHSTLKVPYESLNRKFRNAQKNIDKEISHVNSTAHLIQTTLDENASVYTVSQLLSSMVAKLKVLKRKASESIEEEAEAAKVCKRRLSHLQEYESLSFADEHLWKKKRLDRMLVEYCLRLGYYDTANLLSTHSGIKDLTNVEIFLHSKAIEDSLLNHHTELCLVWCHENKTKLRKSHSCLEIKLRQQDFVECVRKNMRLEAVKMAKTYFSKLGAEHMPRVRMLMALLAFPSDTKVSPYMELFAEERWTDLIDDFRKENFNLHQLTGNCAFLITLQCGLSALKTPQCYKSATKNDNCPVCSKQLNELAKGFPISHCSHSKLVCSISGDIISEHNPPLALPNGHVYGSKALENMALENDGKVICPRTSSVFALGQAEKVYLM</sequence>
<evidence type="ECO:0000256" key="7">
    <source>
        <dbReference type="ARBA" id="ARBA00022833"/>
    </source>
</evidence>
<keyword evidence="8" id="KW-0265">Erythrocyte maturation</keyword>
<evidence type="ECO:0000259" key="12">
    <source>
        <dbReference type="PROSITE" id="PS51867"/>
    </source>
</evidence>
<evidence type="ECO:0000256" key="4">
    <source>
        <dbReference type="ARBA" id="ARBA00022490"/>
    </source>
</evidence>
<feature type="domain" description="RING-Gid-type" evidence="12">
    <location>
        <begin position="302"/>
        <end position="371"/>
    </location>
</feature>
<evidence type="ECO:0000256" key="10">
    <source>
        <dbReference type="PROSITE-ProRule" id="PRU01215"/>
    </source>
</evidence>